<dbReference type="PANTHER" id="PTHR47977">
    <property type="entry name" value="RAS-RELATED PROTEIN RAB"/>
    <property type="match status" value="1"/>
</dbReference>
<dbReference type="SUPFAM" id="SSF52540">
    <property type="entry name" value="P-loop containing nucleoside triphosphate hydrolases"/>
    <property type="match status" value="1"/>
</dbReference>
<dbReference type="SMART" id="SM00174">
    <property type="entry name" value="RHO"/>
    <property type="match status" value="1"/>
</dbReference>
<dbReference type="Pfam" id="PF00071">
    <property type="entry name" value="Ras"/>
    <property type="match status" value="1"/>
</dbReference>
<dbReference type="InterPro" id="IPR050227">
    <property type="entry name" value="Rab"/>
</dbReference>
<protein>
    <submittedName>
        <fullName evidence="3">Rab-like protein</fullName>
    </submittedName>
</protein>
<dbReference type="PROSITE" id="PS00018">
    <property type="entry name" value="EF_HAND_1"/>
    <property type="match status" value="1"/>
</dbReference>
<dbReference type="GO" id="GO:0005525">
    <property type="term" value="F:GTP binding"/>
    <property type="evidence" value="ECO:0007669"/>
    <property type="project" value="UniProtKB-KW"/>
</dbReference>
<dbReference type="PRINTS" id="PR00449">
    <property type="entry name" value="RASTRNSFRMNG"/>
</dbReference>
<dbReference type="FunFam" id="3.40.50.300:FF:001447">
    <property type="entry name" value="Ras-related protein Rab-1B"/>
    <property type="match status" value="1"/>
</dbReference>
<dbReference type="NCBIfam" id="TIGR00231">
    <property type="entry name" value="small_GTP"/>
    <property type="match status" value="1"/>
</dbReference>
<feature type="non-terminal residue" evidence="3">
    <location>
        <position position="1"/>
    </location>
</feature>
<keyword evidence="1" id="KW-0547">Nucleotide-binding</keyword>
<dbReference type="EMBL" id="GDID01003055">
    <property type="protein sequence ID" value="JAP93551.1"/>
    <property type="molecule type" value="Transcribed_RNA"/>
</dbReference>
<dbReference type="CDD" id="cd00154">
    <property type="entry name" value="Rab"/>
    <property type="match status" value="1"/>
</dbReference>
<gene>
    <name evidence="3" type="ORF">TPC1_14131</name>
</gene>
<dbReference type="InterPro" id="IPR027417">
    <property type="entry name" value="P-loop_NTPase"/>
</dbReference>
<dbReference type="InterPro" id="IPR001806">
    <property type="entry name" value="Small_GTPase"/>
</dbReference>
<dbReference type="GO" id="GO:0003924">
    <property type="term" value="F:GTPase activity"/>
    <property type="evidence" value="ECO:0007669"/>
    <property type="project" value="InterPro"/>
</dbReference>
<dbReference type="SMART" id="SM00173">
    <property type="entry name" value="RAS"/>
    <property type="match status" value="1"/>
</dbReference>
<organism evidence="3">
    <name type="scientific">Trepomonas sp. PC1</name>
    <dbReference type="NCBI Taxonomy" id="1076344"/>
    <lineage>
        <taxon>Eukaryota</taxon>
        <taxon>Metamonada</taxon>
        <taxon>Diplomonadida</taxon>
        <taxon>Hexamitidae</taxon>
        <taxon>Hexamitinae</taxon>
        <taxon>Trepomonas</taxon>
    </lineage>
</organism>
<evidence type="ECO:0000313" key="3">
    <source>
        <dbReference type="EMBL" id="JAP93551.1"/>
    </source>
</evidence>
<dbReference type="PROSITE" id="PS51419">
    <property type="entry name" value="RAB"/>
    <property type="match status" value="1"/>
</dbReference>
<dbReference type="InterPro" id="IPR018247">
    <property type="entry name" value="EF_Hand_1_Ca_BS"/>
</dbReference>
<proteinExistence type="predicted"/>
<sequence length="202" mass="23333">IITKLLLMGESNVGKTSLLRCYCDNVLAVQGHFEATIGVDFKIKTVQKEYDGENIQLKLQIWDYASSERFAHIPQAYYRGTSGVFGLIDLTNRDSMYGLRQRISRMRENEQFINIPILIVGSKKDLSDDRQISNEEILQFAAQYKAQYVEISNVTGEGVQNCFDKMIEVVLQSQNFKEKLQQGEMKKIENRLLRDDRKKSCF</sequence>
<dbReference type="InterPro" id="IPR005225">
    <property type="entry name" value="Small_GTP-bd"/>
</dbReference>
<evidence type="ECO:0000256" key="2">
    <source>
        <dbReference type="ARBA" id="ARBA00023134"/>
    </source>
</evidence>
<name>A0A146KDM3_9EUKA</name>
<dbReference type="SMART" id="SM00175">
    <property type="entry name" value="RAB"/>
    <property type="match status" value="1"/>
</dbReference>
<evidence type="ECO:0000256" key="1">
    <source>
        <dbReference type="ARBA" id="ARBA00022741"/>
    </source>
</evidence>
<reference evidence="3" key="1">
    <citation type="submission" date="2015-07" db="EMBL/GenBank/DDBJ databases">
        <title>Adaptation to a free-living lifestyle via gene acquisitions in the diplomonad Trepomonas sp. PC1.</title>
        <authorList>
            <person name="Xu F."/>
            <person name="Jerlstrom-Hultqvist J."/>
            <person name="Kolisko M."/>
            <person name="Simpson A.G.B."/>
            <person name="Roger A.J."/>
            <person name="Svard S.G."/>
            <person name="Andersson J.O."/>
        </authorList>
    </citation>
    <scope>NUCLEOTIDE SEQUENCE</scope>
    <source>
        <strain evidence="3">PC1</strain>
    </source>
</reference>
<accession>A0A146KDM3</accession>
<keyword evidence="2" id="KW-0342">GTP-binding</keyword>
<dbReference type="PROSITE" id="PS51421">
    <property type="entry name" value="RAS"/>
    <property type="match status" value="1"/>
</dbReference>
<dbReference type="AlphaFoldDB" id="A0A146KDM3"/>
<dbReference type="Gene3D" id="3.40.50.300">
    <property type="entry name" value="P-loop containing nucleotide triphosphate hydrolases"/>
    <property type="match status" value="1"/>
</dbReference>